<accession>A0A4U0WFT3</accession>
<feature type="region of interest" description="Disordered" evidence="1">
    <location>
        <begin position="71"/>
        <end position="243"/>
    </location>
</feature>
<dbReference type="OrthoDB" id="3946221at2759"/>
<dbReference type="STRING" id="329884.A0A4U0WFT3"/>
<feature type="compositionally biased region" description="Acidic residues" evidence="1">
    <location>
        <begin position="543"/>
        <end position="557"/>
    </location>
</feature>
<gene>
    <name evidence="2" type="ORF">B0A55_13071</name>
</gene>
<feature type="region of interest" description="Disordered" evidence="1">
    <location>
        <begin position="1"/>
        <end position="59"/>
    </location>
</feature>
<feature type="region of interest" description="Disordered" evidence="1">
    <location>
        <begin position="274"/>
        <end position="368"/>
    </location>
</feature>
<feature type="non-terminal residue" evidence="2">
    <location>
        <position position="1002"/>
    </location>
</feature>
<feature type="compositionally biased region" description="Low complexity" evidence="1">
    <location>
        <begin position="1"/>
        <end position="20"/>
    </location>
</feature>
<dbReference type="Proteomes" id="UP000309340">
    <property type="component" value="Unassembled WGS sequence"/>
</dbReference>
<dbReference type="AlphaFoldDB" id="A0A4U0WFT3"/>
<name>A0A4U0WFT3_9PEZI</name>
<proteinExistence type="predicted"/>
<reference evidence="2 3" key="1">
    <citation type="submission" date="2017-03" db="EMBL/GenBank/DDBJ databases">
        <title>Genomes of endolithic fungi from Antarctica.</title>
        <authorList>
            <person name="Coleine C."/>
            <person name="Masonjones S."/>
            <person name="Stajich J.E."/>
        </authorList>
    </citation>
    <scope>NUCLEOTIDE SEQUENCE [LARGE SCALE GENOMIC DNA]</scope>
    <source>
        <strain evidence="2 3">CCFEE 5184</strain>
    </source>
</reference>
<feature type="compositionally biased region" description="Basic and acidic residues" evidence="1">
    <location>
        <begin position="504"/>
        <end position="514"/>
    </location>
</feature>
<feature type="compositionally biased region" description="Basic residues" evidence="1">
    <location>
        <begin position="121"/>
        <end position="138"/>
    </location>
</feature>
<organism evidence="2 3">
    <name type="scientific">Friedmanniomyces simplex</name>
    <dbReference type="NCBI Taxonomy" id="329884"/>
    <lineage>
        <taxon>Eukaryota</taxon>
        <taxon>Fungi</taxon>
        <taxon>Dikarya</taxon>
        <taxon>Ascomycota</taxon>
        <taxon>Pezizomycotina</taxon>
        <taxon>Dothideomycetes</taxon>
        <taxon>Dothideomycetidae</taxon>
        <taxon>Mycosphaerellales</taxon>
        <taxon>Teratosphaeriaceae</taxon>
        <taxon>Friedmanniomyces</taxon>
    </lineage>
</organism>
<protein>
    <submittedName>
        <fullName evidence="2">Uncharacterized protein</fullName>
    </submittedName>
</protein>
<feature type="compositionally biased region" description="Basic residues" evidence="1">
    <location>
        <begin position="476"/>
        <end position="487"/>
    </location>
</feature>
<keyword evidence="3" id="KW-1185">Reference proteome</keyword>
<feature type="compositionally biased region" description="Acidic residues" evidence="1">
    <location>
        <begin position="215"/>
        <end position="239"/>
    </location>
</feature>
<feature type="region of interest" description="Disordered" evidence="1">
    <location>
        <begin position="389"/>
        <end position="609"/>
    </location>
</feature>
<feature type="compositionally biased region" description="Polar residues" evidence="1">
    <location>
        <begin position="521"/>
        <end position="533"/>
    </location>
</feature>
<feature type="compositionally biased region" description="Polar residues" evidence="1">
    <location>
        <begin position="24"/>
        <end position="49"/>
    </location>
</feature>
<sequence length="1002" mass="109171">MTTSSLPTSPDPLTLPSSPLAARSTRSSQRDYYTSSKPRVQRVYSSPSKSFVLDTGAGIAGEASPWRIKVTVEAEPRGGSGSPVAKPRSGRRVPVKGRERRGTSITMGDESDNVEALKSRQPQRKRKATPTRGGRRTATKAQNQAREDPTTDDVALMPPPPLPSASSASKARRRSSLRELEISRPTQRSKRLSRAREELGVALREAVGCEGDYSGGEEDAEIGAREEEEEGKEDEAPEEEGMHGVMAGDMTVAGDEDFTMVSVETLQSMRQFPDTSLVNHRGEGDRSAVSVSYLPSSPPKRDIDAVDMEAGVRYPDLSNEARQARERAGYDAMSWKPTTSLSKQPAEDEGLDSEPSERRRAREVVSRRIQEAGTSQVIVIEDDTVADAAAATDDGARDGSEADEDDIWQEEASRSVEEKSEVLVEEEATRRLSRRTGRRTAAVPTAQSTQTTAGIMDTTATAPTIDDDFLADQPVRPRRSKIPRTWRRTSGVDFTYSDSPAHIEPLEVRKRDLSTDGGGSRASSGVLTPPSSGDEQRQHYNDRDEEEEDGDESEGEVDFTRPDDEATLLQHDGHNRRESAKDKDVTGSLSDDSASSVTSPDGDDTGMFWRNNLPAVYRRERERPRLQRPGQQKRAMDLSELLNLDKSSSPVKQVPTKLPKVQQEARHSPLHMRPVIGRMHHGDLSTSGGGKVVSSPLRRSLLRSSKVAGGSPVGQGTGRGAYMRDDRYEVHRETVVEESTMVEGSALGREDVGESFASKASHQRQLLTEMAGATRASRPQAQVEVGVEAGDETALSDPYAEGITGSTAGDEYVSEEEGVAEEPSHSYEEHLNVESPQKIRVNFGDSLDSSLLAPKRAYAPLFASTHAGQHRRLESQAPPTLALVSKKPTTTTTTTANAPSHQHEAPGLLSLLTTTFWSAVIRPTGPTSISLSPPSNPPPYPPTLRAHLRNRYGVLSTQHPWTMAHMRTLHRMLNSCSSGKSDSIIPRPGIASPEIPAYLLAL</sequence>
<feature type="region of interest" description="Disordered" evidence="1">
    <location>
        <begin position="648"/>
        <end position="667"/>
    </location>
</feature>
<feature type="compositionally biased region" description="Low complexity" evidence="1">
    <location>
        <begin position="588"/>
        <end position="600"/>
    </location>
</feature>
<feature type="compositionally biased region" description="Basic and acidic residues" evidence="1">
    <location>
        <begin position="571"/>
        <end position="585"/>
    </location>
</feature>
<evidence type="ECO:0000313" key="3">
    <source>
        <dbReference type="Proteomes" id="UP000309340"/>
    </source>
</evidence>
<feature type="compositionally biased region" description="Basic and acidic residues" evidence="1">
    <location>
        <begin position="355"/>
        <end position="368"/>
    </location>
</feature>
<feature type="compositionally biased region" description="Basic and acidic residues" evidence="1">
    <location>
        <begin position="411"/>
        <end position="430"/>
    </location>
</feature>
<dbReference type="EMBL" id="NAJQ01001181">
    <property type="protein sequence ID" value="TKA61692.1"/>
    <property type="molecule type" value="Genomic_DNA"/>
</dbReference>
<evidence type="ECO:0000313" key="2">
    <source>
        <dbReference type="EMBL" id="TKA61692.1"/>
    </source>
</evidence>
<comment type="caution">
    <text evidence="2">The sequence shown here is derived from an EMBL/GenBank/DDBJ whole genome shotgun (WGS) entry which is preliminary data.</text>
</comment>
<evidence type="ECO:0000256" key="1">
    <source>
        <dbReference type="SAM" id="MobiDB-lite"/>
    </source>
</evidence>